<reference evidence="2 3" key="1">
    <citation type="submission" date="2023-09" db="EMBL/GenBank/DDBJ databases">
        <title>Different Types of Thermotolerant Ring-Cleaving Dioxygenases derived from Aeribacillus composti HB-1 applied for multiple aromatic hydrocarbons removal.</title>
        <authorList>
            <person name="Cao L."/>
            <person name="Li M."/>
            <person name="Ma T."/>
        </authorList>
    </citation>
    <scope>NUCLEOTIDE SEQUENCE [LARGE SCALE GENOMIC DNA]</scope>
    <source>
        <strain evidence="2 3">HB-1</strain>
    </source>
</reference>
<evidence type="ECO:0000256" key="1">
    <source>
        <dbReference type="SAM" id="Phobius"/>
    </source>
</evidence>
<proteinExistence type="predicted"/>
<accession>A0ABY9WC48</accession>
<dbReference type="InterPro" id="IPR009086">
    <property type="entry name" value="Bacteriocin_AS48"/>
</dbReference>
<keyword evidence="3" id="KW-1185">Reference proteome</keyword>
<dbReference type="GeneID" id="301124743"/>
<evidence type="ECO:0000313" key="3">
    <source>
        <dbReference type="Proteomes" id="UP001303701"/>
    </source>
</evidence>
<feature type="transmembrane region" description="Helical" evidence="1">
    <location>
        <begin position="6"/>
        <end position="28"/>
    </location>
</feature>
<dbReference type="Gene3D" id="1.20.225.10">
    <property type="entry name" value="Bacteriocin AS-48"/>
    <property type="match status" value="1"/>
</dbReference>
<dbReference type="RefSeq" id="WP_311066807.1">
    <property type="nucleotide sequence ID" value="NZ_CP134501.1"/>
</dbReference>
<keyword evidence="1" id="KW-1133">Transmembrane helix</keyword>
<evidence type="ECO:0008006" key="4">
    <source>
        <dbReference type="Google" id="ProtNLM"/>
    </source>
</evidence>
<dbReference type="EMBL" id="CP134501">
    <property type="protein sequence ID" value="WNF33523.1"/>
    <property type="molecule type" value="Genomic_DNA"/>
</dbReference>
<sequence>MVSGGSTLWSIVAAVAGLSGAIGGITAIKAVIQNSGRDFAIAW</sequence>
<gene>
    <name evidence="2" type="ORF">RI196_02160</name>
</gene>
<name>A0ABY9WC48_9BACI</name>
<evidence type="ECO:0000313" key="2">
    <source>
        <dbReference type="EMBL" id="WNF33523.1"/>
    </source>
</evidence>
<keyword evidence="1" id="KW-0472">Membrane</keyword>
<dbReference type="Proteomes" id="UP001303701">
    <property type="component" value="Chromosome"/>
</dbReference>
<keyword evidence="1" id="KW-0812">Transmembrane</keyword>
<organism evidence="2 3">
    <name type="scientific">Aeribacillus composti</name>
    <dbReference type="NCBI Taxonomy" id="1868734"/>
    <lineage>
        <taxon>Bacteria</taxon>
        <taxon>Bacillati</taxon>
        <taxon>Bacillota</taxon>
        <taxon>Bacilli</taxon>
        <taxon>Bacillales</taxon>
        <taxon>Bacillaceae</taxon>
        <taxon>Aeribacillus</taxon>
    </lineage>
</organism>
<protein>
    <recommendedName>
        <fullName evidence="4">Circularin A/uberolysin family circular bacteriocin</fullName>
    </recommendedName>
</protein>